<dbReference type="Pfam" id="PF07559">
    <property type="entry name" value="FlgE_D2"/>
    <property type="match status" value="1"/>
</dbReference>
<keyword evidence="10" id="KW-0969">Cilium</keyword>
<organism evidence="10 11">
    <name type="scientific">Sapientia aquatica</name>
    <dbReference type="NCBI Taxonomy" id="1549640"/>
    <lineage>
        <taxon>Bacteria</taxon>
        <taxon>Pseudomonadati</taxon>
        <taxon>Pseudomonadota</taxon>
        <taxon>Betaproteobacteria</taxon>
        <taxon>Burkholderiales</taxon>
        <taxon>Oxalobacteraceae</taxon>
        <taxon>Sapientia</taxon>
    </lineage>
</organism>
<comment type="similarity">
    <text evidence="2 5">Belongs to the flagella basal body rod proteins family.</text>
</comment>
<evidence type="ECO:0000256" key="1">
    <source>
        <dbReference type="ARBA" id="ARBA00004117"/>
    </source>
</evidence>
<dbReference type="Gene3D" id="2.60.98.20">
    <property type="entry name" value="Flagellar hook protein FlgE"/>
    <property type="match status" value="1"/>
</dbReference>
<dbReference type="GO" id="GO:0005829">
    <property type="term" value="C:cytosol"/>
    <property type="evidence" value="ECO:0007669"/>
    <property type="project" value="TreeGrafter"/>
</dbReference>
<dbReference type="InterPro" id="IPR011491">
    <property type="entry name" value="FlgE_D2"/>
</dbReference>
<evidence type="ECO:0000256" key="3">
    <source>
        <dbReference type="ARBA" id="ARBA00019015"/>
    </source>
</evidence>
<comment type="subcellular location">
    <subcellularLocation>
        <location evidence="1 5">Bacterial flagellum basal body</location>
    </subcellularLocation>
</comment>
<evidence type="ECO:0000259" key="8">
    <source>
        <dbReference type="Pfam" id="PF07559"/>
    </source>
</evidence>
<dbReference type="GO" id="GO:0009424">
    <property type="term" value="C:bacterial-type flagellum hook"/>
    <property type="evidence" value="ECO:0007669"/>
    <property type="project" value="TreeGrafter"/>
</dbReference>
<dbReference type="Pfam" id="PF06429">
    <property type="entry name" value="Flg_bbr_C"/>
    <property type="match status" value="1"/>
</dbReference>
<evidence type="ECO:0000259" key="7">
    <source>
        <dbReference type="Pfam" id="PF06429"/>
    </source>
</evidence>
<evidence type="ECO:0000256" key="4">
    <source>
        <dbReference type="ARBA" id="ARBA00023143"/>
    </source>
</evidence>
<feature type="domain" description="Flagellar hook protein FlgE/F/G-like D1" evidence="9">
    <location>
        <begin position="83"/>
        <end position="131"/>
    </location>
</feature>
<name>A0A4R5W5J1_9BURK</name>
<feature type="domain" description="Flagellar hook protein FlgE D2" evidence="8">
    <location>
        <begin position="161"/>
        <end position="311"/>
    </location>
</feature>
<dbReference type="NCBIfam" id="NF004238">
    <property type="entry name" value="PRK05682.1-1"/>
    <property type="match status" value="1"/>
</dbReference>
<keyword evidence="10" id="KW-0966">Cell projection</keyword>
<feature type="domain" description="Flagellar basal body rod protein N-terminal" evidence="6">
    <location>
        <begin position="6"/>
        <end position="33"/>
    </location>
</feature>
<proteinExistence type="inferred from homology"/>
<accession>A0A4R5W5J1</accession>
<evidence type="ECO:0000313" key="10">
    <source>
        <dbReference type="EMBL" id="TDK68318.1"/>
    </source>
</evidence>
<dbReference type="Pfam" id="PF22692">
    <property type="entry name" value="LlgE_F_G_D1"/>
    <property type="match status" value="1"/>
</dbReference>
<comment type="function">
    <text evidence="5">A flexible structure which links the flagellar filament to the drive apparatus in the basal body.</text>
</comment>
<reference evidence="10 11" key="1">
    <citation type="submission" date="2019-03" db="EMBL/GenBank/DDBJ databases">
        <title>Sapientia aquatica gen. nov., sp. nov., isolated from a crater lake.</title>
        <authorList>
            <person name="Felfoldi T."/>
            <person name="Szabo A."/>
            <person name="Toth E."/>
            <person name="Schumann P."/>
            <person name="Keki Z."/>
            <person name="Marialigeti K."/>
            <person name="Mathe I."/>
        </authorList>
    </citation>
    <scope>NUCLEOTIDE SEQUENCE [LARGE SCALE GENOMIC DNA]</scope>
    <source>
        <strain evidence="10 11">SA-152</strain>
    </source>
</reference>
<dbReference type="GO" id="GO:0009425">
    <property type="term" value="C:bacterial-type flagellum basal body"/>
    <property type="evidence" value="ECO:0007669"/>
    <property type="project" value="UniProtKB-SubCell"/>
</dbReference>
<dbReference type="NCBIfam" id="TIGR03506">
    <property type="entry name" value="FlgEFG_subfam"/>
    <property type="match status" value="1"/>
</dbReference>
<dbReference type="InterPro" id="IPR037058">
    <property type="entry name" value="Falgellar_hook_FlgE_sf"/>
</dbReference>
<dbReference type="GO" id="GO:0071978">
    <property type="term" value="P:bacterial-type flagellum-dependent swarming motility"/>
    <property type="evidence" value="ECO:0007669"/>
    <property type="project" value="TreeGrafter"/>
</dbReference>
<dbReference type="PANTHER" id="PTHR30435">
    <property type="entry name" value="FLAGELLAR PROTEIN"/>
    <property type="match status" value="1"/>
</dbReference>
<dbReference type="InterPro" id="IPR037925">
    <property type="entry name" value="FlgE/F/G-like"/>
</dbReference>
<dbReference type="PROSITE" id="PS00588">
    <property type="entry name" value="FLAGELLA_BB_ROD"/>
    <property type="match status" value="1"/>
</dbReference>
<evidence type="ECO:0000313" key="11">
    <source>
        <dbReference type="Proteomes" id="UP000294829"/>
    </source>
</evidence>
<comment type="caution">
    <text evidence="10">The sequence shown here is derived from an EMBL/GenBank/DDBJ whole genome shotgun (WGS) entry which is preliminary data.</text>
</comment>
<feature type="domain" description="Flagellar basal-body/hook protein C-terminal" evidence="7">
    <location>
        <begin position="385"/>
        <end position="429"/>
    </location>
</feature>
<evidence type="ECO:0000259" key="6">
    <source>
        <dbReference type="Pfam" id="PF00460"/>
    </source>
</evidence>
<dbReference type="InterPro" id="IPR019776">
    <property type="entry name" value="Flagellar_basal_body_rod_CS"/>
</dbReference>
<dbReference type="AlphaFoldDB" id="A0A4R5W5J1"/>
<sequence>MGFDQGLSGLNAASTDLNVIGNNIANASTVGFKGASVQFADVYASSLNGGGSPVVGIGVSSNSISQQFNQGTISTNSNPLDIAINGNGFFQMSTNGSISYTRNGQFQLNQNGQIVNSSGANLQGYLANSSGILNTGVATNLNINTANLPPIPTSTITTGLNLNSSAPVLTTAGFNAGNPSTYSYSTSVTVYDSQGNSHALQTYYVNTGPSATTTPAGQDVWAVYATVDGTGVPAPVAPSTTPVPIGSLAFNNAGALDATNTTPVTSPPFTMNISVPLANGAATPQSVNISYTGTTQYSGVSGVNAQTQNGYASGQLTQFSAGPNGIITGTYSNGQTQTLGQILLVNFVNPNGLHSAGNNQWIATSTSGVPLVGTPGNSNLGALQSDAVENSNTDLTSELVTMITAQQDYQANAQTIKTESQITQTLVNLR</sequence>
<keyword evidence="4 5" id="KW-0975">Bacterial flagellum</keyword>
<protein>
    <recommendedName>
        <fullName evidence="3 5">Flagellar hook protein FlgE</fullName>
    </recommendedName>
</protein>
<dbReference type="RefSeq" id="WP_133324869.1">
    <property type="nucleotide sequence ID" value="NZ_SMYL01000001.1"/>
</dbReference>
<dbReference type="SUPFAM" id="SSF117143">
    <property type="entry name" value="Flagellar hook protein flgE"/>
    <property type="match status" value="1"/>
</dbReference>
<dbReference type="InterPro" id="IPR053967">
    <property type="entry name" value="LlgE_F_G-like_D1"/>
</dbReference>
<gene>
    <name evidence="10" type="ORF">E2I14_01905</name>
</gene>
<evidence type="ECO:0000259" key="9">
    <source>
        <dbReference type="Pfam" id="PF22692"/>
    </source>
</evidence>
<dbReference type="Pfam" id="PF00460">
    <property type="entry name" value="Flg_bb_rod"/>
    <property type="match status" value="1"/>
</dbReference>
<evidence type="ECO:0000256" key="5">
    <source>
        <dbReference type="RuleBase" id="RU362116"/>
    </source>
</evidence>
<dbReference type="PANTHER" id="PTHR30435:SF1">
    <property type="entry name" value="FLAGELLAR HOOK PROTEIN FLGE"/>
    <property type="match status" value="1"/>
</dbReference>
<dbReference type="OrthoDB" id="8578401at2"/>
<dbReference type="EMBL" id="SMYL01000001">
    <property type="protein sequence ID" value="TDK68318.1"/>
    <property type="molecule type" value="Genomic_DNA"/>
</dbReference>
<dbReference type="Proteomes" id="UP000294829">
    <property type="component" value="Unassembled WGS sequence"/>
</dbReference>
<evidence type="ECO:0000256" key="2">
    <source>
        <dbReference type="ARBA" id="ARBA00009677"/>
    </source>
</evidence>
<keyword evidence="11" id="KW-1185">Reference proteome</keyword>
<dbReference type="InterPro" id="IPR020013">
    <property type="entry name" value="Flagellar_FlgE/F/G"/>
</dbReference>
<dbReference type="InterPro" id="IPR010930">
    <property type="entry name" value="Flg_bb/hook_C_dom"/>
</dbReference>
<keyword evidence="10" id="KW-0282">Flagellum</keyword>
<dbReference type="InterPro" id="IPR001444">
    <property type="entry name" value="Flag_bb_rod_N"/>
</dbReference>